<dbReference type="Proteomes" id="UP001371456">
    <property type="component" value="Unassembled WGS sequence"/>
</dbReference>
<dbReference type="AlphaFoldDB" id="A0AAN8T4S9"/>
<evidence type="ECO:0000313" key="3">
    <source>
        <dbReference type="Proteomes" id="UP001371456"/>
    </source>
</evidence>
<gene>
    <name evidence="2" type="ORF">RDI58_023563</name>
</gene>
<accession>A0AAN8T4S9</accession>
<name>A0AAN8T4S9_SOLBU</name>
<reference evidence="2 3" key="1">
    <citation type="submission" date="2024-02" db="EMBL/GenBank/DDBJ databases">
        <title>de novo genome assembly of Solanum bulbocastanum strain 11H21.</title>
        <authorList>
            <person name="Hosaka A.J."/>
        </authorList>
    </citation>
    <scope>NUCLEOTIDE SEQUENCE [LARGE SCALE GENOMIC DNA]</scope>
    <source>
        <tissue evidence="2">Young leaves</tissue>
    </source>
</reference>
<comment type="caution">
    <text evidence="2">The sequence shown here is derived from an EMBL/GenBank/DDBJ whole genome shotgun (WGS) entry which is preliminary data.</text>
</comment>
<protein>
    <submittedName>
        <fullName evidence="2">Uncharacterized protein</fullName>
    </submittedName>
</protein>
<keyword evidence="3" id="KW-1185">Reference proteome</keyword>
<sequence length="55" mass="5892">MSVTHSAKKKCCVQNKTQKGDVSLGVFRNSSTLKTPSSNRLAAASSEKGHCLKLQ</sequence>
<dbReference type="EMBL" id="JBANQN010000009">
    <property type="protein sequence ID" value="KAK6781379.1"/>
    <property type="molecule type" value="Genomic_DNA"/>
</dbReference>
<proteinExistence type="predicted"/>
<evidence type="ECO:0000256" key="1">
    <source>
        <dbReference type="SAM" id="MobiDB-lite"/>
    </source>
</evidence>
<evidence type="ECO:0000313" key="2">
    <source>
        <dbReference type="EMBL" id="KAK6781379.1"/>
    </source>
</evidence>
<organism evidence="2 3">
    <name type="scientific">Solanum bulbocastanum</name>
    <name type="common">Wild potato</name>
    <dbReference type="NCBI Taxonomy" id="147425"/>
    <lineage>
        <taxon>Eukaryota</taxon>
        <taxon>Viridiplantae</taxon>
        <taxon>Streptophyta</taxon>
        <taxon>Embryophyta</taxon>
        <taxon>Tracheophyta</taxon>
        <taxon>Spermatophyta</taxon>
        <taxon>Magnoliopsida</taxon>
        <taxon>eudicotyledons</taxon>
        <taxon>Gunneridae</taxon>
        <taxon>Pentapetalae</taxon>
        <taxon>asterids</taxon>
        <taxon>lamiids</taxon>
        <taxon>Solanales</taxon>
        <taxon>Solanaceae</taxon>
        <taxon>Solanoideae</taxon>
        <taxon>Solaneae</taxon>
        <taxon>Solanum</taxon>
    </lineage>
</organism>
<feature type="region of interest" description="Disordered" evidence="1">
    <location>
        <begin position="34"/>
        <end position="55"/>
    </location>
</feature>